<proteinExistence type="predicted"/>
<evidence type="ECO:0000313" key="2">
    <source>
        <dbReference type="Proteomes" id="UP000219286"/>
    </source>
</evidence>
<gene>
    <name evidence="1" type="ORF">A9Z42_0024620</name>
</gene>
<dbReference type="EMBL" id="LFMI01000278">
    <property type="protein sequence ID" value="OTA02132.1"/>
    <property type="molecule type" value="Genomic_DNA"/>
</dbReference>
<dbReference type="Proteomes" id="UP000219286">
    <property type="component" value="Unassembled WGS sequence"/>
</dbReference>
<keyword evidence="2" id="KW-1185">Reference proteome</keyword>
<organism evidence="1 2">
    <name type="scientific">Trichoderma parareesei</name>
    <name type="common">Filamentous fungus</name>
    <dbReference type="NCBI Taxonomy" id="858221"/>
    <lineage>
        <taxon>Eukaryota</taxon>
        <taxon>Fungi</taxon>
        <taxon>Dikarya</taxon>
        <taxon>Ascomycota</taxon>
        <taxon>Pezizomycotina</taxon>
        <taxon>Sordariomycetes</taxon>
        <taxon>Hypocreomycetidae</taxon>
        <taxon>Hypocreales</taxon>
        <taxon>Hypocreaceae</taxon>
        <taxon>Trichoderma</taxon>
    </lineage>
</organism>
<reference evidence="1 2" key="1">
    <citation type="journal article" date="2015" name="Genome Announc.">
        <title>Genome sequence and annotation of Trichoderma parareesei, the ancestor of the cellulase producer Trichoderma reesei.</title>
        <authorList>
            <person name="Yang D."/>
            <person name="Pomraning K."/>
            <person name="Kopchinskiy A."/>
            <person name="Karimi Aghcheh R."/>
            <person name="Atanasova L."/>
            <person name="Chenthamara K."/>
            <person name="Baker S.E."/>
            <person name="Zhang R."/>
            <person name="Shen Q."/>
            <person name="Freitag M."/>
            <person name="Kubicek C.P."/>
            <person name="Druzhinina I.S."/>
        </authorList>
    </citation>
    <scope>NUCLEOTIDE SEQUENCE [LARGE SCALE GENOMIC DNA]</scope>
    <source>
        <strain evidence="1 2">CBS 125925</strain>
    </source>
</reference>
<name>A0A2H2ZAP9_TRIPA</name>
<protein>
    <submittedName>
        <fullName evidence="1">Uncharacterized protein</fullName>
    </submittedName>
</protein>
<accession>A0A2H2ZAP9</accession>
<evidence type="ECO:0000313" key="1">
    <source>
        <dbReference type="EMBL" id="OTA02132.1"/>
    </source>
</evidence>
<sequence length="64" mass="6876">MASQPEVPRDMRLATRSCPQAPHFAGKRFRVRGSEALCPAALVLPNHTAAEDYAGCYGRSQGSS</sequence>
<dbReference type="AlphaFoldDB" id="A0A2H2ZAP9"/>
<comment type="caution">
    <text evidence="1">The sequence shown here is derived from an EMBL/GenBank/DDBJ whole genome shotgun (WGS) entry which is preliminary data.</text>
</comment>